<keyword evidence="1" id="KW-0597">Phosphoprotein</keyword>
<evidence type="ECO:0000313" key="5">
    <source>
        <dbReference type="EMBL" id="OGL41794.1"/>
    </source>
</evidence>
<dbReference type="CDD" id="cd00156">
    <property type="entry name" value="REC"/>
    <property type="match status" value="1"/>
</dbReference>
<comment type="caution">
    <text evidence="3">Lacks conserved residue(s) required for the propagation of feature annotation.</text>
</comment>
<gene>
    <name evidence="5" type="ORF">A2042_02905</name>
</gene>
<reference evidence="5 6" key="1">
    <citation type="journal article" date="2016" name="Nat. Commun.">
        <title>Thousands of microbial genomes shed light on interconnected biogeochemical processes in an aquifer system.</title>
        <authorList>
            <person name="Anantharaman K."/>
            <person name="Brown C.T."/>
            <person name="Hug L.A."/>
            <person name="Sharon I."/>
            <person name="Castelle C.J."/>
            <person name="Probst A.J."/>
            <person name="Thomas B.C."/>
            <person name="Singh A."/>
            <person name="Wilkins M.J."/>
            <person name="Karaoz U."/>
            <person name="Brodie E.L."/>
            <person name="Williams K.H."/>
            <person name="Hubbard S.S."/>
            <person name="Banfield J.F."/>
        </authorList>
    </citation>
    <scope>NUCLEOTIDE SEQUENCE [LARGE SCALE GENOMIC DNA]</scope>
</reference>
<dbReference type="SUPFAM" id="SSF52172">
    <property type="entry name" value="CheY-like"/>
    <property type="match status" value="1"/>
</dbReference>
<organism evidence="5 6">
    <name type="scientific">Candidatus Schekmanbacteria bacterium GWA2_38_11</name>
    <dbReference type="NCBI Taxonomy" id="1817876"/>
    <lineage>
        <taxon>Bacteria</taxon>
        <taxon>Candidatus Schekmaniibacteriota</taxon>
    </lineage>
</organism>
<proteinExistence type="predicted"/>
<dbReference type="Gene3D" id="3.40.50.2300">
    <property type="match status" value="1"/>
</dbReference>
<name>A0A1F7RLE4_9BACT</name>
<dbReference type="Pfam" id="PF07238">
    <property type="entry name" value="PilZ"/>
    <property type="match status" value="1"/>
</dbReference>
<evidence type="ECO:0000259" key="4">
    <source>
        <dbReference type="PROSITE" id="PS50110"/>
    </source>
</evidence>
<dbReference type="GO" id="GO:0035438">
    <property type="term" value="F:cyclic-di-GMP binding"/>
    <property type="evidence" value="ECO:0007669"/>
    <property type="project" value="InterPro"/>
</dbReference>
<dbReference type="Proteomes" id="UP000178526">
    <property type="component" value="Unassembled WGS sequence"/>
</dbReference>
<dbReference type="PANTHER" id="PTHR44591">
    <property type="entry name" value="STRESS RESPONSE REGULATOR PROTEIN 1"/>
    <property type="match status" value="1"/>
</dbReference>
<evidence type="ECO:0000313" key="6">
    <source>
        <dbReference type="Proteomes" id="UP000178526"/>
    </source>
</evidence>
<sequence>MSISNINLLIVDEENSSCGKELTKKFIKEGFNASFLPDGEQALKKLKKFKYDLLITGIKSSKIDGLELLRRIKASNYPTDVIIYTEYGDVDSYIRATKLGAADFVNKPMEFKEFLSIINGVLQDKIHKTKIETSDRRKHPRFSVEEVVYVIEKNEPKREETKTQTRITDISLSGIGFEYHSPFEINTMLEVHPVLGGKKIIASGKVRRSKEKEYLENLVYHTGIEIIKMSNQSQKTLQSYLKTI</sequence>
<evidence type="ECO:0000256" key="2">
    <source>
        <dbReference type="ARBA" id="ARBA00023012"/>
    </source>
</evidence>
<dbReference type="Pfam" id="PF00072">
    <property type="entry name" value="Response_reg"/>
    <property type="match status" value="1"/>
</dbReference>
<dbReference type="PROSITE" id="PS50110">
    <property type="entry name" value="RESPONSE_REGULATORY"/>
    <property type="match status" value="1"/>
</dbReference>
<keyword evidence="2" id="KW-0902">Two-component regulatory system</keyword>
<comment type="caution">
    <text evidence="5">The sequence shown here is derived from an EMBL/GenBank/DDBJ whole genome shotgun (WGS) entry which is preliminary data.</text>
</comment>
<feature type="domain" description="Response regulatory" evidence="4">
    <location>
        <begin position="8"/>
        <end position="122"/>
    </location>
</feature>
<dbReference type="PANTHER" id="PTHR44591:SF14">
    <property type="entry name" value="PROTEIN PILG"/>
    <property type="match status" value="1"/>
</dbReference>
<dbReference type="SUPFAM" id="SSF141371">
    <property type="entry name" value="PilZ domain-like"/>
    <property type="match status" value="1"/>
</dbReference>
<evidence type="ECO:0000256" key="1">
    <source>
        <dbReference type="ARBA" id="ARBA00022553"/>
    </source>
</evidence>
<dbReference type="InterPro" id="IPR009875">
    <property type="entry name" value="PilZ_domain"/>
</dbReference>
<dbReference type="EMBL" id="MGDB01000063">
    <property type="protein sequence ID" value="OGL41794.1"/>
    <property type="molecule type" value="Genomic_DNA"/>
</dbReference>
<dbReference type="AlphaFoldDB" id="A0A1F7RLE4"/>
<dbReference type="Gene3D" id="2.40.10.220">
    <property type="entry name" value="predicted glycosyltransferase like domains"/>
    <property type="match status" value="1"/>
</dbReference>
<protein>
    <recommendedName>
        <fullName evidence="4">Response regulatory domain-containing protein</fullName>
    </recommendedName>
</protein>
<evidence type="ECO:0000256" key="3">
    <source>
        <dbReference type="PROSITE-ProRule" id="PRU00169"/>
    </source>
</evidence>
<dbReference type="InterPro" id="IPR001789">
    <property type="entry name" value="Sig_transdc_resp-reg_receiver"/>
</dbReference>
<accession>A0A1F7RLE4</accession>
<dbReference type="InterPro" id="IPR011006">
    <property type="entry name" value="CheY-like_superfamily"/>
</dbReference>
<dbReference type="InterPro" id="IPR050595">
    <property type="entry name" value="Bact_response_regulator"/>
</dbReference>
<dbReference type="GO" id="GO:0000160">
    <property type="term" value="P:phosphorelay signal transduction system"/>
    <property type="evidence" value="ECO:0007669"/>
    <property type="project" value="UniProtKB-KW"/>
</dbReference>
<dbReference type="SMART" id="SM00448">
    <property type="entry name" value="REC"/>
    <property type="match status" value="1"/>
</dbReference>